<protein>
    <submittedName>
        <fullName evidence="2">Uncharacterized protein</fullName>
    </submittedName>
</protein>
<dbReference type="RefSeq" id="XP_040930779.1">
    <property type="nucleotide sequence ID" value="XM_041074845.1"/>
</dbReference>
<dbReference type="Proteomes" id="UP000818029">
    <property type="component" value="Chromosome A08"/>
</dbReference>
<evidence type="ECO:0000313" key="2">
    <source>
        <dbReference type="RefSeq" id="XP_040930779.1"/>
    </source>
</evidence>
<accession>A0ABM2YM48</accession>
<dbReference type="GeneID" id="121204627"/>
<keyword evidence="1" id="KW-1185">Reference proteome</keyword>
<proteinExistence type="predicted"/>
<reference evidence="1" key="1">
    <citation type="journal article" date="2020" name="Nat. Genet.">
        <title>Genomic diversifications of five Gossypium allopolyploid species and their impact on cotton improvement.</title>
        <authorList>
            <person name="Chen Z.J."/>
            <person name="Sreedasyam A."/>
            <person name="Ando A."/>
            <person name="Song Q."/>
            <person name="De Santiago L.M."/>
            <person name="Hulse-Kemp A.M."/>
            <person name="Ding M."/>
            <person name="Ye W."/>
            <person name="Kirkbride R.C."/>
            <person name="Jenkins J."/>
            <person name="Plott C."/>
            <person name="Lovell J."/>
            <person name="Lin Y.M."/>
            <person name="Vaughn R."/>
            <person name="Liu B."/>
            <person name="Simpson S."/>
            <person name="Scheffler B.E."/>
            <person name="Wen L."/>
            <person name="Saski C.A."/>
            <person name="Grover C.E."/>
            <person name="Hu G."/>
            <person name="Conover J.L."/>
            <person name="Carlson J.W."/>
            <person name="Shu S."/>
            <person name="Boston L.B."/>
            <person name="Williams M."/>
            <person name="Peterson D.G."/>
            <person name="McGee K."/>
            <person name="Jones D.C."/>
            <person name="Wendel J.F."/>
            <person name="Stelly D.M."/>
            <person name="Grimwood J."/>
            <person name="Schmutz J."/>
        </authorList>
    </citation>
    <scope>NUCLEOTIDE SEQUENCE [LARGE SCALE GENOMIC DNA]</scope>
    <source>
        <strain evidence="1">cv. TM-1</strain>
    </source>
</reference>
<gene>
    <name evidence="2" type="primary">LOC121204627</name>
</gene>
<reference evidence="2" key="2">
    <citation type="submission" date="2025-08" db="UniProtKB">
        <authorList>
            <consortium name="RefSeq"/>
        </authorList>
    </citation>
    <scope>IDENTIFICATION</scope>
</reference>
<name>A0ABM2YM48_GOSHI</name>
<organism evidence="1 2">
    <name type="scientific">Gossypium hirsutum</name>
    <name type="common">Upland cotton</name>
    <name type="synonym">Gossypium mexicanum</name>
    <dbReference type="NCBI Taxonomy" id="3635"/>
    <lineage>
        <taxon>Eukaryota</taxon>
        <taxon>Viridiplantae</taxon>
        <taxon>Streptophyta</taxon>
        <taxon>Embryophyta</taxon>
        <taxon>Tracheophyta</taxon>
        <taxon>Spermatophyta</taxon>
        <taxon>Magnoliopsida</taxon>
        <taxon>eudicotyledons</taxon>
        <taxon>Gunneridae</taxon>
        <taxon>Pentapetalae</taxon>
        <taxon>rosids</taxon>
        <taxon>malvids</taxon>
        <taxon>Malvales</taxon>
        <taxon>Malvaceae</taxon>
        <taxon>Malvoideae</taxon>
        <taxon>Gossypium</taxon>
    </lineage>
</organism>
<sequence>MQTSFREDALRGFNLKNMEMIRCSTSLFDVASENNLVSLIKQLRSRPCNTSQADEVLKIKLEDQVVAISPDEVHTICKHDATRMLTVVFLDKVHAATKVDATVQVQFHFITLSNIL</sequence>
<evidence type="ECO:0000313" key="1">
    <source>
        <dbReference type="Proteomes" id="UP000818029"/>
    </source>
</evidence>